<proteinExistence type="predicted"/>
<accession>A0ABN4NHC8</accession>
<sequence length="96" mass="11106">MWLKREAQLPVWQRKSVLMQALTSFDLLAGGTKNERKPLSYFLKLCAKCSNKMKHNSCEETKRPVVSSMSQRQTVNIAKVEVDRINKKVVAFAHLW</sequence>
<organism evidence="1 2">
    <name type="scientific">Geobacillus subterraneus</name>
    <dbReference type="NCBI Taxonomy" id="129338"/>
    <lineage>
        <taxon>Bacteria</taxon>
        <taxon>Bacillati</taxon>
        <taxon>Bacillota</taxon>
        <taxon>Bacilli</taxon>
        <taxon>Bacillales</taxon>
        <taxon>Anoxybacillaceae</taxon>
        <taxon>Geobacillus</taxon>
    </lineage>
</organism>
<keyword evidence="2" id="KW-1185">Reference proteome</keyword>
<gene>
    <name evidence="1" type="ORF">GS3922_09715</name>
</gene>
<dbReference type="EMBL" id="CP014342">
    <property type="protein sequence ID" value="AMX83912.1"/>
    <property type="molecule type" value="Genomic_DNA"/>
</dbReference>
<name>A0ABN4NHC8_9BACL</name>
<dbReference type="Proteomes" id="UP000076226">
    <property type="component" value="Chromosome"/>
</dbReference>
<evidence type="ECO:0000313" key="1">
    <source>
        <dbReference type="EMBL" id="AMX83912.1"/>
    </source>
</evidence>
<reference evidence="1 2" key="1">
    <citation type="submission" date="2016-02" db="EMBL/GenBank/DDBJ databases">
        <title>Complete genome sequence of Geobacillus subterraneus KCTC 3922T.</title>
        <authorList>
            <person name="Lee D.-W."/>
            <person name="Lee Y.-J."/>
            <person name="Lee S.-J."/>
            <person name="Park G.-S."/>
            <person name="Lee S.-J."/>
            <person name="Shin J.-H."/>
        </authorList>
    </citation>
    <scope>NUCLEOTIDE SEQUENCE [LARGE SCALE GENOMIC DNA]</scope>
    <source>
        <strain evidence="1 2">KCTC 3922</strain>
    </source>
</reference>
<evidence type="ECO:0000313" key="2">
    <source>
        <dbReference type="Proteomes" id="UP000076226"/>
    </source>
</evidence>
<protein>
    <submittedName>
        <fullName evidence="1">Uncharacterized protein</fullName>
    </submittedName>
</protein>
<dbReference type="GeneID" id="32408749"/>